<organism evidence="1 2">
    <name type="scientific">Ramlibacter alkalitolerans</name>
    <dbReference type="NCBI Taxonomy" id="2039631"/>
    <lineage>
        <taxon>Bacteria</taxon>
        <taxon>Pseudomonadati</taxon>
        <taxon>Pseudomonadota</taxon>
        <taxon>Betaproteobacteria</taxon>
        <taxon>Burkholderiales</taxon>
        <taxon>Comamonadaceae</taxon>
        <taxon>Ramlibacter</taxon>
    </lineage>
</organism>
<evidence type="ECO:0000313" key="1">
    <source>
        <dbReference type="EMBL" id="MBL0427807.1"/>
    </source>
</evidence>
<dbReference type="Proteomes" id="UP000622707">
    <property type="component" value="Unassembled WGS sequence"/>
</dbReference>
<dbReference type="RefSeq" id="WP_201692438.1">
    <property type="nucleotide sequence ID" value="NZ_JAEQND010000013.1"/>
</dbReference>
<keyword evidence="2" id="KW-1185">Reference proteome</keyword>
<proteinExistence type="predicted"/>
<accession>A0ABS1JUA6</accession>
<protein>
    <submittedName>
        <fullName evidence="1">Uncharacterized protein</fullName>
    </submittedName>
</protein>
<comment type="caution">
    <text evidence="1">The sequence shown here is derived from an EMBL/GenBank/DDBJ whole genome shotgun (WGS) entry which is preliminary data.</text>
</comment>
<reference evidence="1 2" key="1">
    <citation type="journal article" date="2017" name="Int. J. Syst. Evol. Microbiol.">
        <title>Ramlibacter alkalitolerans sp. nov., alkali-tolerant bacterium isolated from soil of ginseng.</title>
        <authorList>
            <person name="Lee D.H."/>
            <person name="Cha C.J."/>
        </authorList>
    </citation>
    <scope>NUCLEOTIDE SEQUENCE [LARGE SCALE GENOMIC DNA]</scope>
    <source>
        <strain evidence="1 2">KACC 19305</strain>
    </source>
</reference>
<name>A0ABS1JUA6_9BURK</name>
<sequence>MLALLKDIGRALYNAAANVGDKINAFEDWRNRNCPSYDGQYSDDDEWLSDRHGTGASSSTATPLHLVNPATGLPMLNDFVDVRGNPFGSDLADSLGKPEGGFLSGVCDMFSSVGSALGGAIDVCGDAFSSMHDSSPTSHTLECGSPMDFGSPWDNGCCSFDHNNGF</sequence>
<dbReference type="EMBL" id="JAEQND010000013">
    <property type="protein sequence ID" value="MBL0427807.1"/>
    <property type="molecule type" value="Genomic_DNA"/>
</dbReference>
<gene>
    <name evidence="1" type="ORF">JI746_22060</name>
</gene>
<evidence type="ECO:0000313" key="2">
    <source>
        <dbReference type="Proteomes" id="UP000622707"/>
    </source>
</evidence>